<name>A0A152A503_TIELA</name>
<sequence length="644" mass="73385">MREVVLYSPIVLDGETYETVLAPLLGFTQSFQIIFPFETKHWMQFKIFGKNGLIESIETGPGSQLPVSLSKIYASKEFNYWVTVDVYKGNKFTHVETLKIKKSLIEVSSLCVLYIFILNMESTPIFDQYCFYIHRLKLRSVLDYKNKLPLLAKDPQEPRIVKLAKEIYDISINFDKYFYSDAARDLNNLKPNEVVESVENYISALIGFIGQENINEITKSEDSSLEDLPKEEDKSESSDESEKEDEDKEDKENTSEKDDSENKEEEKEDKPTIESEDGEPVEDEEDKKKLKKVEDKLKEVKITASANGKKLTDNIRKNLRFSWTTLAGKERSVNTSDSLVELCNSIYNLGIWYLGYSEYLVSSKSGDDGLDEDTRKTIYDYLLKAAGIFHILENRFIQSLSLDDKSNSLDFNDIFLRVLYLQCLGQAQEITIGRAFKNNTSPKLILSLAVETCNIYKEANSLLSSSVENLIESRVEKLSNFFQYKLQLYNAFSYNLLAFLQNAQYKYGESIATSKLSKDLLKQTTTLIKPAISNTLSVGSLQRPVNMLTKIIDLNLARFERENKLIGFHAVPEQPNLDDLQTGTKLAKHRDFQLPPQSEIWSPDLITLFNPQKKLSKADITPSVTSPTTTTTTSSSSSPSDKKK</sequence>
<gene>
    <name evidence="4" type="ORF">DLAC_02044</name>
</gene>
<feature type="region of interest" description="Disordered" evidence="2">
    <location>
        <begin position="617"/>
        <end position="644"/>
    </location>
</feature>
<keyword evidence="5" id="KW-1185">Reference proteome</keyword>
<feature type="compositionally biased region" description="Acidic residues" evidence="2">
    <location>
        <begin position="238"/>
        <end position="249"/>
    </location>
</feature>
<proteinExistence type="inferred from homology"/>
<accession>A0A152A503</accession>
<dbReference type="OrthoDB" id="10266451at2759"/>
<comment type="similarity">
    <text evidence="1">Belongs to the BROX family.</text>
</comment>
<feature type="compositionally biased region" description="Basic and acidic residues" evidence="2">
    <location>
        <begin position="264"/>
        <end position="273"/>
    </location>
</feature>
<dbReference type="Proteomes" id="UP000076078">
    <property type="component" value="Unassembled WGS sequence"/>
</dbReference>
<reference evidence="4 5" key="1">
    <citation type="submission" date="2015-12" db="EMBL/GenBank/DDBJ databases">
        <title>Dictyostelia acquired genes for synthesis and detection of signals that induce cell-type specialization by lateral gene transfer from prokaryotes.</title>
        <authorList>
            <person name="Gloeckner G."/>
            <person name="Schaap P."/>
        </authorList>
    </citation>
    <scope>NUCLEOTIDE SEQUENCE [LARGE SCALE GENOMIC DNA]</scope>
    <source>
        <strain evidence="4 5">TK</strain>
    </source>
</reference>
<feature type="compositionally biased region" description="Basic and acidic residues" evidence="2">
    <location>
        <begin position="220"/>
        <end position="237"/>
    </location>
</feature>
<feature type="compositionally biased region" description="Low complexity" evidence="2">
    <location>
        <begin position="621"/>
        <end position="644"/>
    </location>
</feature>
<feature type="compositionally biased region" description="Acidic residues" evidence="2">
    <location>
        <begin position="274"/>
        <end position="285"/>
    </location>
</feature>
<dbReference type="Pfam" id="PF03097">
    <property type="entry name" value="BRO1"/>
    <property type="match status" value="1"/>
</dbReference>
<dbReference type="AlphaFoldDB" id="A0A152A503"/>
<feature type="region of interest" description="Disordered" evidence="2">
    <location>
        <begin position="220"/>
        <end position="289"/>
    </location>
</feature>
<comment type="caution">
    <text evidence="4">The sequence shown here is derived from an EMBL/GenBank/DDBJ whole genome shotgun (WGS) entry which is preliminary data.</text>
</comment>
<dbReference type="STRING" id="361077.A0A152A503"/>
<dbReference type="PANTHER" id="PTHR23032:SF13">
    <property type="entry name" value="BRO1 DOMAIN-CONTAINING PROTEIN BROX"/>
    <property type="match status" value="1"/>
</dbReference>
<dbReference type="InterPro" id="IPR004328">
    <property type="entry name" value="BRO1_dom"/>
</dbReference>
<evidence type="ECO:0000256" key="2">
    <source>
        <dbReference type="SAM" id="MobiDB-lite"/>
    </source>
</evidence>
<dbReference type="OMA" id="WYLGYSE"/>
<evidence type="ECO:0000256" key="1">
    <source>
        <dbReference type="ARBA" id="ARBA00008901"/>
    </source>
</evidence>
<dbReference type="FunCoup" id="A0A152A503">
    <property type="interactions" value="100"/>
</dbReference>
<dbReference type="PANTHER" id="PTHR23032">
    <property type="entry name" value="BRO1 DOMAIN-CONTAINING PROTEIN BROX"/>
    <property type="match status" value="1"/>
</dbReference>
<evidence type="ECO:0000259" key="3">
    <source>
        <dbReference type="PROSITE" id="PS51180"/>
    </source>
</evidence>
<dbReference type="EMBL" id="LODT01000010">
    <property type="protein sequence ID" value="KYR01322.1"/>
    <property type="molecule type" value="Genomic_DNA"/>
</dbReference>
<dbReference type="SMART" id="SM01041">
    <property type="entry name" value="BRO1"/>
    <property type="match status" value="1"/>
</dbReference>
<dbReference type="PROSITE" id="PS51180">
    <property type="entry name" value="BRO1"/>
    <property type="match status" value="1"/>
</dbReference>
<feature type="domain" description="BRO1" evidence="3">
    <location>
        <begin position="309"/>
        <end position="644"/>
    </location>
</feature>
<evidence type="ECO:0000313" key="4">
    <source>
        <dbReference type="EMBL" id="KYR01322.1"/>
    </source>
</evidence>
<evidence type="ECO:0000313" key="5">
    <source>
        <dbReference type="Proteomes" id="UP000076078"/>
    </source>
</evidence>
<dbReference type="Gene3D" id="1.25.40.280">
    <property type="entry name" value="alix/aip1 like domains"/>
    <property type="match status" value="1"/>
</dbReference>
<dbReference type="InParanoid" id="A0A152A503"/>
<dbReference type="InterPro" id="IPR038898">
    <property type="entry name" value="BROX"/>
</dbReference>
<dbReference type="InterPro" id="IPR038499">
    <property type="entry name" value="BRO1_sf"/>
</dbReference>
<protein>
    <recommendedName>
        <fullName evidence="3">BRO1 domain-containing protein</fullName>
    </recommendedName>
</protein>
<organism evidence="4 5">
    <name type="scientific">Tieghemostelium lacteum</name>
    <name type="common">Slime mold</name>
    <name type="synonym">Dictyostelium lacteum</name>
    <dbReference type="NCBI Taxonomy" id="361077"/>
    <lineage>
        <taxon>Eukaryota</taxon>
        <taxon>Amoebozoa</taxon>
        <taxon>Evosea</taxon>
        <taxon>Eumycetozoa</taxon>
        <taxon>Dictyostelia</taxon>
        <taxon>Dictyosteliales</taxon>
        <taxon>Raperosteliaceae</taxon>
        <taxon>Tieghemostelium</taxon>
    </lineage>
</organism>